<protein>
    <submittedName>
        <fullName evidence="1">Uncharacterized protein</fullName>
    </submittedName>
</protein>
<name>A0A0E9UKQ4_ANGAN</name>
<organism evidence="1">
    <name type="scientific">Anguilla anguilla</name>
    <name type="common">European freshwater eel</name>
    <name type="synonym">Muraena anguilla</name>
    <dbReference type="NCBI Taxonomy" id="7936"/>
    <lineage>
        <taxon>Eukaryota</taxon>
        <taxon>Metazoa</taxon>
        <taxon>Chordata</taxon>
        <taxon>Craniata</taxon>
        <taxon>Vertebrata</taxon>
        <taxon>Euteleostomi</taxon>
        <taxon>Actinopterygii</taxon>
        <taxon>Neopterygii</taxon>
        <taxon>Teleostei</taxon>
        <taxon>Anguilliformes</taxon>
        <taxon>Anguillidae</taxon>
        <taxon>Anguilla</taxon>
    </lineage>
</organism>
<proteinExistence type="predicted"/>
<accession>A0A0E9UKQ4</accession>
<sequence length="37" mass="4102">MRRDGSEIASVHWISSLNSISPLWSAVFLQLTSVSLI</sequence>
<dbReference type="EMBL" id="GBXM01042153">
    <property type="protein sequence ID" value="JAH66424.1"/>
    <property type="molecule type" value="Transcribed_RNA"/>
</dbReference>
<dbReference type="AlphaFoldDB" id="A0A0E9UKQ4"/>
<reference evidence="1" key="1">
    <citation type="submission" date="2014-11" db="EMBL/GenBank/DDBJ databases">
        <authorList>
            <person name="Amaro Gonzalez C."/>
        </authorList>
    </citation>
    <scope>NUCLEOTIDE SEQUENCE</scope>
</reference>
<evidence type="ECO:0000313" key="1">
    <source>
        <dbReference type="EMBL" id="JAH66424.1"/>
    </source>
</evidence>
<reference evidence="1" key="2">
    <citation type="journal article" date="2015" name="Fish Shellfish Immunol.">
        <title>Early steps in the European eel (Anguilla anguilla)-Vibrio vulnificus interaction in the gills: Role of the RtxA13 toxin.</title>
        <authorList>
            <person name="Callol A."/>
            <person name="Pajuelo D."/>
            <person name="Ebbesson L."/>
            <person name="Teles M."/>
            <person name="MacKenzie S."/>
            <person name="Amaro C."/>
        </authorList>
    </citation>
    <scope>NUCLEOTIDE SEQUENCE</scope>
</reference>